<proteinExistence type="predicted"/>
<reference evidence="2" key="1">
    <citation type="submission" date="2018-04" db="EMBL/GenBank/DDBJ databases">
        <authorList>
            <person name="Go L.Y."/>
            <person name="Mitchell J.A."/>
        </authorList>
    </citation>
    <scope>NUCLEOTIDE SEQUENCE</scope>
    <source>
        <strain evidence="2">ARTV</strain>
    </source>
</reference>
<dbReference type="InterPro" id="IPR025127">
    <property type="entry name" value="DUF4054"/>
</dbReference>
<evidence type="ECO:0000313" key="2">
    <source>
        <dbReference type="EMBL" id="SSW96222.1"/>
    </source>
</evidence>
<evidence type="ECO:0000256" key="1">
    <source>
        <dbReference type="SAM" id="MobiDB-lite"/>
    </source>
</evidence>
<protein>
    <recommendedName>
        <fullName evidence="3">DUF4054 domain-containing protein</fullName>
    </recommendedName>
</protein>
<dbReference type="Pfam" id="PF13262">
    <property type="entry name" value="DUF4054"/>
    <property type="match status" value="1"/>
</dbReference>
<dbReference type="AlphaFoldDB" id="A0A3B0M0S2"/>
<accession>A0A3B0M0S2</accession>
<name>A0A3B0M0S2_9GAMM</name>
<dbReference type="EMBL" id="UFQR01000011">
    <property type="protein sequence ID" value="SSW96222.1"/>
    <property type="molecule type" value="Genomic_DNA"/>
</dbReference>
<sequence>MKIQVHTTFTLTHESGERTNFDVGIHEVSKSTAEHWFTKAHSSVLTPSKRKPTKTEIPRPRKREKTQANRNLNLKRVSMSQRNKHLPTIQQFRDDFPPFNDEVKFPDVQIQFRLNLADKSLNENVSGSDVFPYWVGLFVAHYLTLYAMDEQYLKAGGVGGSSSGVAASESVDKVSVSYDNSMTLNPNAGFWNNTRFGAEFYQWVLMFGAGGRQL</sequence>
<evidence type="ECO:0008006" key="3">
    <source>
        <dbReference type="Google" id="ProtNLM"/>
    </source>
</evidence>
<feature type="region of interest" description="Disordered" evidence="1">
    <location>
        <begin position="41"/>
        <end position="70"/>
    </location>
</feature>
<gene>
    <name evidence="2" type="ORF">ARTV_2536</name>
</gene>
<organism evidence="2">
    <name type="scientific">Arsenophonus endosymbiont of Trialeurodes vaporariorum</name>
    <dbReference type="NCBI Taxonomy" id="235567"/>
    <lineage>
        <taxon>Bacteria</taxon>
        <taxon>Pseudomonadati</taxon>
        <taxon>Pseudomonadota</taxon>
        <taxon>Gammaproteobacteria</taxon>
        <taxon>Enterobacterales</taxon>
        <taxon>Morganellaceae</taxon>
        <taxon>Arsenophonus</taxon>
    </lineage>
</organism>